<evidence type="ECO:0000313" key="2">
    <source>
        <dbReference type="EMBL" id="MFC4338136.1"/>
    </source>
</evidence>
<dbReference type="Proteomes" id="UP001595823">
    <property type="component" value="Unassembled WGS sequence"/>
</dbReference>
<feature type="transmembrane region" description="Helical" evidence="1">
    <location>
        <begin position="134"/>
        <end position="157"/>
    </location>
</feature>
<feature type="transmembrane region" description="Helical" evidence="1">
    <location>
        <begin position="110"/>
        <end position="128"/>
    </location>
</feature>
<keyword evidence="1" id="KW-0472">Membrane</keyword>
<accession>A0ABV8U5U8</accession>
<evidence type="ECO:0000256" key="1">
    <source>
        <dbReference type="SAM" id="Phobius"/>
    </source>
</evidence>
<evidence type="ECO:0000313" key="3">
    <source>
        <dbReference type="Proteomes" id="UP001595823"/>
    </source>
</evidence>
<dbReference type="EMBL" id="JBHSDK010000062">
    <property type="protein sequence ID" value="MFC4338136.1"/>
    <property type="molecule type" value="Genomic_DNA"/>
</dbReference>
<name>A0ABV8U5U8_9ACTN</name>
<organism evidence="2 3">
    <name type="scientific">Salininema proteolyticum</name>
    <dbReference type="NCBI Taxonomy" id="1607685"/>
    <lineage>
        <taxon>Bacteria</taxon>
        <taxon>Bacillati</taxon>
        <taxon>Actinomycetota</taxon>
        <taxon>Actinomycetes</taxon>
        <taxon>Glycomycetales</taxon>
        <taxon>Glycomycetaceae</taxon>
        <taxon>Salininema</taxon>
    </lineage>
</organism>
<keyword evidence="3" id="KW-1185">Reference proteome</keyword>
<comment type="caution">
    <text evidence="2">The sequence shown here is derived from an EMBL/GenBank/DDBJ whole genome shotgun (WGS) entry which is preliminary data.</text>
</comment>
<sequence length="180" mass="20367">MDILMDFLEWAWPRHLNPISWYIRPLFFLPMAYFAWKRRPWLLTATIAAMLSSFFWFPEPEVVNDDMQQVLDMERDLFADPTWVTWASLAMIPASIGGLLAAFWKRSLGWGLAVINMIIVVKFLWVVANSGLAGAAATALPYVLALALMNGAVVAIARWKGLSLSLRGSKPRDHKETQEA</sequence>
<dbReference type="RefSeq" id="WP_380625887.1">
    <property type="nucleotide sequence ID" value="NZ_JBHSDK010000062.1"/>
</dbReference>
<protein>
    <submittedName>
        <fullName evidence="2">Uncharacterized protein</fullName>
    </submittedName>
</protein>
<keyword evidence="1" id="KW-0812">Transmembrane</keyword>
<keyword evidence="1" id="KW-1133">Transmembrane helix</keyword>
<proteinExistence type="predicted"/>
<feature type="transmembrane region" description="Helical" evidence="1">
    <location>
        <begin position="41"/>
        <end position="57"/>
    </location>
</feature>
<feature type="transmembrane region" description="Helical" evidence="1">
    <location>
        <begin position="83"/>
        <end position="103"/>
    </location>
</feature>
<gene>
    <name evidence="2" type="ORF">ACFPET_23370</name>
</gene>
<reference evidence="3" key="1">
    <citation type="journal article" date="2019" name="Int. J. Syst. Evol. Microbiol.">
        <title>The Global Catalogue of Microorganisms (GCM) 10K type strain sequencing project: providing services to taxonomists for standard genome sequencing and annotation.</title>
        <authorList>
            <consortium name="The Broad Institute Genomics Platform"/>
            <consortium name="The Broad Institute Genome Sequencing Center for Infectious Disease"/>
            <person name="Wu L."/>
            <person name="Ma J."/>
        </authorList>
    </citation>
    <scope>NUCLEOTIDE SEQUENCE [LARGE SCALE GENOMIC DNA]</scope>
    <source>
        <strain evidence="3">IBRC-M 10908</strain>
    </source>
</reference>